<protein>
    <submittedName>
        <fullName evidence="1">Uncharacterized protein</fullName>
    </submittedName>
</protein>
<keyword evidence="2" id="KW-1185">Reference proteome</keyword>
<reference evidence="1 2" key="1">
    <citation type="submission" date="2019-05" db="EMBL/GenBank/DDBJ databases">
        <title>Another draft genome of Portunus trituberculatus and its Hox gene families provides insights of decapod evolution.</title>
        <authorList>
            <person name="Jeong J.-H."/>
            <person name="Song I."/>
            <person name="Kim S."/>
            <person name="Choi T."/>
            <person name="Kim D."/>
            <person name="Ryu S."/>
            <person name="Kim W."/>
        </authorList>
    </citation>
    <scope>NUCLEOTIDE SEQUENCE [LARGE SCALE GENOMIC DNA]</scope>
    <source>
        <tissue evidence="1">Muscle</tissue>
    </source>
</reference>
<dbReference type="EMBL" id="VSRR010119943">
    <property type="protein sequence ID" value="MPC99796.1"/>
    <property type="molecule type" value="Genomic_DNA"/>
</dbReference>
<accession>A0A5B7JZN3</accession>
<name>A0A5B7JZN3_PORTR</name>
<dbReference type="AlphaFoldDB" id="A0A5B7JZN3"/>
<evidence type="ECO:0000313" key="2">
    <source>
        <dbReference type="Proteomes" id="UP000324222"/>
    </source>
</evidence>
<dbReference type="Proteomes" id="UP000324222">
    <property type="component" value="Unassembled WGS sequence"/>
</dbReference>
<evidence type="ECO:0000313" key="1">
    <source>
        <dbReference type="EMBL" id="MPC99796.1"/>
    </source>
</evidence>
<sequence length="106" mass="11344">MSNTLFSFSWSCSSTGVPCFLFFVPTSPRPSFYSPPSPPLFLFPCSSSLAVHPRSHGCIRGTGGRGGRGGSEVEEGNVVINDFPGQRSCVLFSGGILDARYNVCFL</sequence>
<comment type="caution">
    <text evidence="1">The sequence shown here is derived from an EMBL/GenBank/DDBJ whole genome shotgun (WGS) entry which is preliminary data.</text>
</comment>
<proteinExistence type="predicted"/>
<organism evidence="1 2">
    <name type="scientific">Portunus trituberculatus</name>
    <name type="common">Swimming crab</name>
    <name type="synonym">Neptunus trituberculatus</name>
    <dbReference type="NCBI Taxonomy" id="210409"/>
    <lineage>
        <taxon>Eukaryota</taxon>
        <taxon>Metazoa</taxon>
        <taxon>Ecdysozoa</taxon>
        <taxon>Arthropoda</taxon>
        <taxon>Crustacea</taxon>
        <taxon>Multicrustacea</taxon>
        <taxon>Malacostraca</taxon>
        <taxon>Eumalacostraca</taxon>
        <taxon>Eucarida</taxon>
        <taxon>Decapoda</taxon>
        <taxon>Pleocyemata</taxon>
        <taxon>Brachyura</taxon>
        <taxon>Eubrachyura</taxon>
        <taxon>Portunoidea</taxon>
        <taxon>Portunidae</taxon>
        <taxon>Portuninae</taxon>
        <taxon>Portunus</taxon>
    </lineage>
</organism>
<gene>
    <name evidence="1" type="ORF">E2C01_095234</name>
</gene>